<dbReference type="UniPathway" id="UPA00196"/>
<dbReference type="Gene3D" id="3.40.50.1460">
    <property type="match status" value="1"/>
</dbReference>
<dbReference type="EMBL" id="OC915367">
    <property type="protein sequence ID" value="CAD7640118.1"/>
    <property type="molecule type" value="Genomic_DNA"/>
</dbReference>
<evidence type="ECO:0000313" key="6">
    <source>
        <dbReference type="Proteomes" id="UP000728032"/>
    </source>
</evidence>
<evidence type="ECO:0008006" key="7">
    <source>
        <dbReference type="Google" id="ProtNLM"/>
    </source>
</evidence>
<evidence type="ECO:0000256" key="2">
    <source>
        <dbReference type="ARBA" id="ARBA00009941"/>
    </source>
</evidence>
<dbReference type="EMBL" id="CAJPVJ010000542">
    <property type="protein sequence ID" value="CAG2162806.1"/>
    <property type="molecule type" value="Genomic_DNA"/>
</dbReference>
<evidence type="ECO:0000256" key="1">
    <source>
        <dbReference type="ARBA" id="ARBA00004687"/>
    </source>
</evidence>
<dbReference type="GO" id="GO:0016255">
    <property type="term" value="P:attachment of GPI anchor to protein"/>
    <property type="evidence" value="ECO:0007669"/>
    <property type="project" value="InterPro"/>
</dbReference>
<dbReference type="InterPro" id="IPR028361">
    <property type="entry name" value="GPI_transamidase"/>
</dbReference>
<name>A0A7R9LEC9_9ACAR</name>
<dbReference type="GO" id="GO:0006508">
    <property type="term" value="P:proteolysis"/>
    <property type="evidence" value="ECO:0007669"/>
    <property type="project" value="InterPro"/>
</dbReference>
<accession>A0A7R9LEC9</accession>
<keyword evidence="6" id="KW-1185">Reference proteome</keyword>
<dbReference type="InterPro" id="IPR001096">
    <property type="entry name" value="Peptidase_C13"/>
</dbReference>
<keyword evidence="4" id="KW-0732">Signal</keyword>
<keyword evidence="3" id="KW-0337">GPI-anchor biosynthesis</keyword>
<dbReference type="OrthoDB" id="192611at2759"/>
<gene>
    <name evidence="5" type="ORF">ONB1V03_LOCUS2395</name>
</gene>
<dbReference type="Proteomes" id="UP000728032">
    <property type="component" value="Unassembled WGS sequence"/>
</dbReference>
<dbReference type="GO" id="GO:0003923">
    <property type="term" value="F:GPI-anchor transamidase activity"/>
    <property type="evidence" value="ECO:0007669"/>
    <property type="project" value="InterPro"/>
</dbReference>
<evidence type="ECO:0000313" key="5">
    <source>
        <dbReference type="EMBL" id="CAD7640118.1"/>
    </source>
</evidence>
<dbReference type="GO" id="GO:0006506">
    <property type="term" value="P:GPI anchor biosynthetic process"/>
    <property type="evidence" value="ECO:0007669"/>
    <property type="project" value="UniProtKB-UniPathway"/>
</dbReference>
<feature type="non-terminal residue" evidence="5">
    <location>
        <position position="1"/>
    </location>
</feature>
<evidence type="ECO:0000256" key="3">
    <source>
        <dbReference type="ARBA" id="ARBA00022502"/>
    </source>
</evidence>
<reference evidence="5" key="1">
    <citation type="submission" date="2020-11" db="EMBL/GenBank/DDBJ databases">
        <authorList>
            <person name="Tran Van P."/>
        </authorList>
    </citation>
    <scope>NUCLEOTIDE SEQUENCE</scope>
</reference>
<organism evidence="5">
    <name type="scientific">Oppiella nova</name>
    <dbReference type="NCBI Taxonomy" id="334625"/>
    <lineage>
        <taxon>Eukaryota</taxon>
        <taxon>Metazoa</taxon>
        <taxon>Ecdysozoa</taxon>
        <taxon>Arthropoda</taxon>
        <taxon>Chelicerata</taxon>
        <taxon>Arachnida</taxon>
        <taxon>Acari</taxon>
        <taxon>Acariformes</taxon>
        <taxon>Sarcoptiformes</taxon>
        <taxon>Oribatida</taxon>
        <taxon>Brachypylina</taxon>
        <taxon>Oppioidea</taxon>
        <taxon>Oppiidae</taxon>
        <taxon>Oppiella</taxon>
    </lineage>
</organism>
<proteinExistence type="inferred from homology"/>
<dbReference type="Pfam" id="PF01650">
    <property type="entry name" value="Peptidase_C13"/>
    <property type="match status" value="1"/>
</dbReference>
<comment type="similarity">
    <text evidence="2">Belongs to the peptidase C13 family.</text>
</comment>
<dbReference type="AlphaFoldDB" id="A0A7R9LEC9"/>
<sequence>GHGGDGFLKFQDSEEITSVELGDAFEQMWQKRRYNEVLLIVDTCQAESLSQKIYSPNILSIGSSKVGEDSLSHHGDPTIGVYVIDRYTYYALEFLEKVQINSQKTLGQFMAVCPKRVCISTVSVNTEHYNRDANKVPLNDFFGNVAAIDLISSDHSTRVQTIHITSDDKSGDKSANRSEYKLEAKQVEHNWHYVNPFPFALI</sequence>
<comment type="pathway">
    <text evidence="1">Glycolipid biosynthesis; glycosylphosphatidylinositol-anchor biosynthesis.</text>
</comment>
<protein>
    <recommendedName>
        <fullName evidence="7">GPI-anchor transamidase</fullName>
    </recommendedName>
</protein>
<dbReference type="PANTHER" id="PTHR48067">
    <property type="entry name" value="GPI-ANCHOR TRANSAMIDASE"/>
    <property type="match status" value="1"/>
</dbReference>
<dbReference type="GO" id="GO:0042765">
    <property type="term" value="C:GPI-anchor transamidase complex"/>
    <property type="evidence" value="ECO:0007669"/>
    <property type="project" value="InterPro"/>
</dbReference>
<evidence type="ECO:0000256" key="4">
    <source>
        <dbReference type="ARBA" id="ARBA00022729"/>
    </source>
</evidence>
<dbReference type="PANTHER" id="PTHR48067:SF1">
    <property type="entry name" value="GPI-ANCHOR TRANSAMIDASE"/>
    <property type="match status" value="1"/>
</dbReference>